<keyword evidence="3" id="KW-1185">Reference proteome</keyword>
<sequence>YERLYWRLDLWIADYILVMMEMVVIEMVASLLWGQSAIRALSLTALREASQQDKFIWEKQNNKVKILFFKKDVAFSKTKTGSFLSIVIHSVFFQFLAFSFASSPSLCLVGKEEDSSGSPTGAKLTYCLLFDYLLFHLKEYYFISAEVVIFVMIIFLLKKDNTICKYEIFLHFKVVVYS</sequence>
<keyword evidence="1" id="KW-0812">Transmembrane</keyword>
<feature type="transmembrane region" description="Helical" evidence="1">
    <location>
        <begin position="80"/>
        <end position="101"/>
    </location>
</feature>
<comment type="caution">
    <text evidence="2">The sequence shown here is derived from an EMBL/GenBank/DDBJ whole genome shotgun (WGS) entry which is preliminary data.</text>
</comment>
<evidence type="ECO:0000313" key="2">
    <source>
        <dbReference type="EMBL" id="ETN99378.1"/>
    </source>
</evidence>
<gene>
    <name evidence="2" type="ORF">RFI_38103</name>
</gene>
<evidence type="ECO:0000256" key="1">
    <source>
        <dbReference type="SAM" id="Phobius"/>
    </source>
</evidence>
<accession>X6LCY8</accession>
<dbReference type="EMBL" id="ASPP01044103">
    <property type="protein sequence ID" value="ETN99378.1"/>
    <property type="molecule type" value="Genomic_DNA"/>
</dbReference>
<reference evidence="2 3" key="1">
    <citation type="journal article" date="2013" name="Curr. Biol.">
        <title>The Genome of the Foraminiferan Reticulomyxa filosa.</title>
        <authorList>
            <person name="Glockner G."/>
            <person name="Hulsmann N."/>
            <person name="Schleicher M."/>
            <person name="Noegel A.A."/>
            <person name="Eichinger L."/>
            <person name="Gallinger C."/>
            <person name="Pawlowski J."/>
            <person name="Sierra R."/>
            <person name="Euteneuer U."/>
            <person name="Pillet L."/>
            <person name="Moustafa A."/>
            <person name="Platzer M."/>
            <person name="Groth M."/>
            <person name="Szafranski K."/>
            <person name="Schliwa M."/>
        </authorList>
    </citation>
    <scope>NUCLEOTIDE SEQUENCE [LARGE SCALE GENOMIC DNA]</scope>
</reference>
<evidence type="ECO:0000313" key="3">
    <source>
        <dbReference type="Proteomes" id="UP000023152"/>
    </source>
</evidence>
<feature type="non-terminal residue" evidence="2">
    <location>
        <position position="1"/>
    </location>
</feature>
<keyword evidence="1" id="KW-1133">Transmembrane helix</keyword>
<dbReference type="Proteomes" id="UP000023152">
    <property type="component" value="Unassembled WGS sequence"/>
</dbReference>
<proteinExistence type="predicted"/>
<protein>
    <submittedName>
        <fullName evidence="2">Uncharacterized protein</fullName>
    </submittedName>
</protein>
<feature type="transmembrane region" description="Helical" evidence="1">
    <location>
        <begin position="12"/>
        <end position="33"/>
    </location>
</feature>
<dbReference type="AlphaFoldDB" id="X6LCY8"/>
<keyword evidence="1" id="KW-0472">Membrane</keyword>
<organism evidence="2 3">
    <name type="scientific">Reticulomyxa filosa</name>
    <dbReference type="NCBI Taxonomy" id="46433"/>
    <lineage>
        <taxon>Eukaryota</taxon>
        <taxon>Sar</taxon>
        <taxon>Rhizaria</taxon>
        <taxon>Retaria</taxon>
        <taxon>Foraminifera</taxon>
        <taxon>Monothalamids</taxon>
        <taxon>Reticulomyxidae</taxon>
        <taxon>Reticulomyxa</taxon>
    </lineage>
</organism>
<name>X6LCY8_RETFI</name>
<feature type="transmembrane region" description="Helical" evidence="1">
    <location>
        <begin position="140"/>
        <end position="157"/>
    </location>
</feature>